<comment type="caution">
    <text evidence="7">The sequence shown here is derived from an EMBL/GenBank/DDBJ whole genome shotgun (WGS) entry which is preliminary data.</text>
</comment>
<dbReference type="OrthoDB" id="1415619at2"/>
<dbReference type="Proteomes" id="UP000070483">
    <property type="component" value="Unassembled WGS sequence"/>
</dbReference>
<dbReference type="PATRIC" id="fig|157687.3.peg.1269"/>
<dbReference type="InterPro" id="IPR045063">
    <property type="entry name" value="Dynamin_N"/>
</dbReference>
<sequence length="453" mass="54248">MEIALDIFRNSQIMQRNLIFRYENKSKSQQIIENIKKLIFKTTYSKESFEFRNMYYKTLEYFKNKYSTDIFSEKILEMYKIKLLKNNEDEKEIDITKSFRNKSFMKFKYFLLCDCLYINSFYEKEKAHEIIKEFEELYKFPQKFMDLYNILYENGEIIEEFNGLKDYIKLWKENNNFNNQKEKKVLITATMSAGKSTLINALIGKKISKVTNEACTEKLHYIYNKPYEDGNIYEFDNELSLNATQETLLENDKNNTQDKILVSSYFRNFDKNKVCFIDTPGINSSLRSNDKSITEKKIKEKDYDVLLYVLNAENISSTDNFNYLNYIFRNKKDNKIIFVINKLDSFRKGEDSIEDTIMNVNKELKKIGFKDPIVCPISAHAGFLAKQKIFDEIHNEDMLEDVDELARKFKKEYWDLSKYYNCKISDEKIENNKYEMLLKNSDIKLLERKILEM</sequence>
<evidence type="ECO:0000256" key="4">
    <source>
        <dbReference type="ARBA" id="ARBA00023134"/>
    </source>
</evidence>
<accession>A0A134AAF0</accession>
<dbReference type="EMBL" id="LSDD01000095">
    <property type="protein sequence ID" value="KXB64635.1"/>
    <property type="molecule type" value="Genomic_DNA"/>
</dbReference>
<keyword evidence="4" id="KW-0342">GTP-binding</keyword>
<dbReference type="Gene3D" id="3.40.50.300">
    <property type="entry name" value="P-loop containing nucleotide triphosphate hydrolases"/>
    <property type="match status" value="1"/>
</dbReference>
<keyword evidence="2" id="KW-0547">Nucleotide-binding</keyword>
<dbReference type="Pfam" id="PF00350">
    <property type="entry name" value="Dynamin_N"/>
    <property type="match status" value="1"/>
</dbReference>
<protein>
    <recommendedName>
        <fullName evidence="6">Dynamin N-terminal domain-containing protein</fullName>
    </recommendedName>
</protein>
<dbReference type="RefSeq" id="WP_060917987.1">
    <property type="nucleotide sequence ID" value="NZ_KQ960077.1"/>
</dbReference>
<dbReference type="SUPFAM" id="SSF52540">
    <property type="entry name" value="P-loop containing nucleoside triphosphate hydrolases"/>
    <property type="match status" value="1"/>
</dbReference>
<proteinExistence type="predicted"/>
<dbReference type="InterPro" id="IPR027417">
    <property type="entry name" value="P-loop_NTPase"/>
</dbReference>
<evidence type="ECO:0000313" key="7">
    <source>
        <dbReference type="EMBL" id="KXB64635.1"/>
    </source>
</evidence>
<dbReference type="GO" id="GO:0003924">
    <property type="term" value="F:GTPase activity"/>
    <property type="evidence" value="ECO:0007669"/>
    <property type="project" value="InterPro"/>
</dbReference>
<organism evidence="7 8">
    <name type="scientific">Leptotrichia wadei</name>
    <dbReference type="NCBI Taxonomy" id="157687"/>
    <lineage>
        <taxon>Bacteria</taxon>
        <taxon>Fusobacteriati</taxon>
        <taxon>Fusobacteriota</taxon>
        <taxon>Fusobacteriia</taxon>
        <taxon>Fusobacteriales</taxon>
        <taxon>Leptotrichiaceae</taxon>
        <taxon>Leptotrichia</taxon>
    </lineage>
</organism>
<evidence type="ECO:0000259" key="6">
    <source>
        <dbReference type="Pfam" id="PF00350"/>
    </source>
</evidence>
<dbReference type="AlphaFoldDB" id="A0A134AAF0"/>
<name>A0A134AAF0_9FUSO</name>
<keyword evidence="3" id="KW-0378">Hydrolase</keyword>
<comment type="subcellular location">
    <subcellularLocation>
        <location evidence="1">Membrane</location>
    </subcellularLocation>
</comment>
<evidence type="ECO:0000313" key="8">
    <source>
        <dbReference type="Proteomes" id="UP000070483"/>
    </source>
</evidence>
<dbReference type="GO" id="GO:0008053">
    <property type="term" value="P:mitochondrial fusion"/>
    <property type="evidence" value="ECO:0007669"/>
    <property type="project" value="TreeGrafter"/>
</dbReference>
<evidence type="ECO:0000256" key="3">
    <source>
        <dbReference type="ARBA" id="ARBA00022801"/>
    </source>
</evidence>
<feature type="domain" description="Dynamin N-terminal" evidence="6">
    <location>
        <begin position="187"/>
        <end position="342"/>
    </location>
</feature>
<keyword evidence="8" id="KW-1185">Reference proteome</keyword>
<evidence type="ECO:0000256" key="5">
    <source>
        <dbReference type="ARBA" id="ARBA00023136"/>
    </source>
</evidence>
<gene>
    <name evidence="7" type="ORF">HMPREF3180_01274</name>
</gene>
<dbReference type="PANTHER" id="PTHR10465:SF0">
    <property type="entry name" value="SARCALUMENIN"/>
    <property type="match status" value="1"/>
</dbReference>
<dbReference type="STRING" id="157687.HMPREF3180_01274"/>
<dbReference type="InterPro" id="IPR027094">
    <property type="entry name" value="Mitofusin_fam"/>
</dbReference>
<dbReference type="PANTHER" id="PTHR10465">
    <property type="entry name" value="TRANSMEMBRANE GTPASE FZO1"/>
    <property type="match status" value="1"/>
</dbReference>
<dbReference type="GO" id="GO:0005525">
    <property type="term" value="F:GTP binding"/>
    <property type="evidence" value="ECO:0007669"/>
    <property type="project" value="UniProtKB-KW"/>
</dbReference>
<evidence type="ECO:0000256" key="2">
    <source>
        <dbReference type="ARBA" id="ARBA00022741"/>
    </source>
</evidence>
<reference evidence="8" key="1">
    <citation type="submission" date="2016-01" db="EMBL/GenBank/DDBJ databases">
        <authorList>
            <person name="Mitreva M."/>
            <person name="Pepin K.H."/>
            <person name="Mihindukulasuriya K.A."/>
            <person name="Fulton R."/>
            <person name="Fronick C."/>
            <person name="O'Laughlin M."/>
            <person name="Miner T."/>
            <person name="Herter B."/>
            <person name="Rosa B.A."/>
            <person name="Cordes M."/>
            <person name="Tomlinson C."/>
            <person name="Wollam A."/>
            <person name="Palsikar V.B."/>
            <person name="Mardis E.R."/>
            <person name="Wilson R.K."/>
        </authorList>
    </citation>
    <scope>NUCLEOTIDE SEQUENCE [LARGE SCALE GENOMIC DNA]</scope>
    <source>
        <strain evidence="8">KA00185</strain>
    </source>
</reference>
<keyword evidence="5" id="KW-0472">Membrane</keyword>
<evidence type="ECO:0000256" key="1">
    <source>
        <dbReference type="ARBA" id="ARBA00004370"/>
    </source>
</evidence>
<dbReference type="GO" id="GO:0016020">
    <property type="term" value="C:membrane"/>
    <property type="evidence" value="ECO:0007669"/>
    <property type="project" value="UniProtKB-SubCell"/>
</dbReference>